<evidence type="ECO:0000313" key="1">
    <source>
        <dbReference type="EMBL" id="KAF4714110.1"/>
    </source>
</evidence>
<dbReference type="EMBL" id="JABANO010029091">
    <property type="protein sequence ID" value="KAF4714110.1"/>
    <property type="molecule type" value="Genomic_DNA"/>
</dbReference>
<name>A0A7J6R397_PEROL</name>
<organism evidence="1 2">
    <name type="scientific">Perkinsus olseni</name>
    <name type="common">Perkinsus atlanticus</name>
    <dbReference type="NCBI Taxonomy" id="32597"/>
    <lineage>
        <taxon>Eukaryota</taxon>
        <taxon>Sar</taxon>
        <taxon>Alveolata</taxon>
        <taxon>Perkinsozoa</taxon>
        <taxon>Perkinsea</taxon>
        <taxon>Perkinsida</taxon>
        <taxon>Perkinsidae</taxon>
        <taxon>Perkinsus</taxon>
    </lineage>
</organism>
<reference evidence="1 2" key="1">
    <citation type="submission" date="2020-04" db="EMBL/GenBank/DDBJ databases">
        <title>Perkinsus olseni comparative genomics.</title>
        <authorList>
            <person name="Bogema D.R."/>
        </authorList>
    </citation>
    <scope>NUCLEOTIDE SEQUENCE [LARGE SCALE GENOMIC DNA]</scope>
    <source>
        <strain evidence="1 2">ATCC PRA-207</strain>
    </source>
</reference>
<proteinExistence type="predicted"/>
<keyword evidence="2" id="KW-1185">Reference proteome</keyword>
<gene>
    <name evidence="1" type="ORF">FOZ63_008133</name>
</gene>
<sequence>MPHPTVQVDAWRYATSLTTLVPECVFERRGEMLGLFYGIDKSGMIHQYMLLIFPLFAGKPKEPRATLLITGVDPLSVIDIKHAAYDDVMDRLAFVISVKEETDDNVSDRIAVTDLEGLAGSRYFAVDIKHNCGNHPRVFRLKFYHGDLYSLVGTPQEDLIVDRLYRTNFCRLVSPSEPSRPGLIRQTLFELDRCFRVDDIDFIVEGEEVLWIRVCYLQSETSLGTLNCFDIGARASFTGNVADRDRRRPTEANQEVYYHPAELRPPLRLVDLNHFSAFCKDDLALRIYAFSDAVAEVGNFDLCEADSSAFERSLFHVMRGEPPTFRMSFFHDSTEVVRFPELIGCDEAAIMESLMLPSNAVCVVAGRDLYQPTEDPNAHSCERERFIHWAEMPSRAPSFVENVTSLDKCAICLGDLSRSADETERKKSALL</sequence>
<evidence type="ECO:0000313" key="2">
    <source>
        <dbReference type="Proteomes" id="UP000553632"/>
    </source>
</evidence>
<dbReference type="AlphaFoldDB" id="A0A7J6R397"/>
<dbReference type="Proteomes" id="UP000553632">
    <property type="component" value="Unassembled WGS sequence"/>
</dbReference>
<protein>
    <submittedName>
        <fullName evidence="1">Uncharacterized protein</fullName>
    </submittedName>
</protein>
<accession>A0A7J6R397</accession>
<comment type="caution">
    <text evidence="1">The sequence shown here is derived from an EMBL/GenBank/DDBJ whole genome shotgun (WGS) entry which is preliminary data.</text>
</comment>